<name>A0A4Z0M5P4_9GAMM</name>
<keyword evidence="2" id="KW-0472">Membrane</keyword>
<gene>
    <name evidence="3" type="ORF">E4634_05950</name>
</gene>
<dbReference type="Proteomes" id="UP000298050">
    <property type="component" value="Unassembled WGS sequence"/>
</dbReference>
<reference evidence="3 4" key="1">
    <citation type="submission" date="2019-04" db="EMBL/GenBank/DDBJ databases">
        <title>Taxonomy of novel Haliea sp. from mangrove soil of West Coast of India.</title>
        <authorList>
            <person name="Verma A."/>
            <person name="Kumar P."/>
            <person name="Krishnamurthi S."/>
        </authorList>
    </citation>
    <scope>NUCLEOTIDE SEQUENCE [LARGE SCALE GENOMIC DNA]</scope>
    <source>
        <strain evidence="3 4">SAOS-164</strain>
    </source>
</reference>
<comment type="caution">
    <text evidence="3">The sequence shown here is derived from an EMBL/GenBank/DDBJ whole genome shotgun (WGS) entry which is preliminary data.</text>
</comment>
<feature type="compositionally biased region" description="Low complexity" evidence="1">
    <location>
        <begin position="110"/>
        <end position="127"/>
    </location>
</feature>
<dbReference type="RefSeq" id="WP_135441792.1">
    <property type="nucleotide sequence ID" value="NZ_SRLE01000005.1"/>
</dbReference>
<organism evidence="3 4">
    <name type="scientific">Mangrovimicrobium sediminis</name>
    <dbReference type="NCBI Taxonomy" id="2562682"/>
    <lineage>
        <taxon>Bacteria</taxon>
        <taxon>Pseudomonadati</taxon>
        <taxon>Pseudomonadota</taxon>
        <taxon>Gammaproteobacteria</taxon>
        <taxon>Cellvibrionales</taxon>
        <taxon>Halieaceae</taxon>
        <taxon>Mangrovimicrobium</taxon>
    </lineage>
</organism>
<dbReference type="OrthoDB" id="6375840at2"/>
<evidence type="ECO:0000256" key="2">
    <source>
        <dbReference type="SAM" id="Phobius"/>
    </source>
</evidence>
<dbReference type="SMART" id="SM00028">
    <property type="entry name" value="TPR"/>
    <property type="match status" value="2"/>
</dbReference>
<proteinExistence type="predicted"/>
<dbReference type="InterPro" id="IPR011990">
    <property type="entry name" value="TPR-like_helical_dom_sf"/>
</dbReference>
<keyword evidence="4" id="KW-1185">Reference proteome</keyword>
<keyword evidence="2" id="KW-0812">Transmembrane</keyword>
<keyword evidence="2" id="KW-1133">Transmembrane helix</keyword>
<dbReference type="Gene3D" id="1.25.40.10">
    <property type="entry name" value="Tetratricopeptide repeat domain"/>
    <property type="match status" value="1"/>
</dbReference>
<evidence type="ECO:0000256" key="1">
    <source>
        <dbReference type="SAM" id="MobiDB-lite"/>
    </source>
</evidence>
<accession>A0A4Z0M5P4</accession>
<dbReference type="AlphaFoldDB" id="A0A4Z0M5P4"/>
<feature type="transmembrane region" description="Helical" evidence="2">
    <location>
        <begin position="134"/>
        <end position="153"/>
    </location>
</feature>
<sequence length="716" mass="76416">MASVKFSSAALAAAMAPWRTKTRIAQEMQELFPHKYRNAETPYRALRRAETGNFVDLDTAKCIARALGAELVTLLDASEPLPRELAVEEGGANASPARERITATTDGDSDAAGPPDTATPPAASASRSSLRRRAALAVAAAVVAIAGGAYLGIPQSAPPVPDALEPPAAGAAPVQQAAPRRVVLVVGTELRAADAEFAARLQRALPAWIDVSAELETYDGEFLADVVLKYDADAVVRLASGARGRYLEVSLIVASRQSVNRVWTEAIVTSGMPGAAQPLAGRFARRLEGFLTGQPTDAGAGYGSAHFTAVDAYVKARAILDDVQSSSMSSLLAASGLLQSAVQRDPDFALARAANCMTLAYLYWVDDARSYIDEASAACALAQAALPAHPFVVAAQATVTSRDGHHVQARKLLAPALAASPGSLDLHLAAAEVEYASYQREGNPHNLDLAMDQLRKAIALEPDNWIAHFWLGTLGFYSGDIVLAMSELKRAVALHPSEVALANLGTFAMCQGDLATARSAYQTLEEVHPASHTAPEMLGRLHHFEGDFAGEIALIDKSLKMLSPEHQPQIHQVFASLGDAYRLSGDEASARAHYETALDILRRDEAEQIMNVVDHAARAVYLARLAELGGDGVETVREKVEAELALASPESLGVVGHSWYAQAATLLRQYETAQWHWQRAIDRCPVYLHHPDRQRFVAMLEQLPPGQQVLSGGAAP</sequence>
<dbReference type="EMBL" id="SRLE01000005">
    <property type="protein sequence ID" value="TGD74740.1"/>
    <property type="molecule type" value="Genomic_DNA"/>
</dbReference>
<feature type="region of interest" description="Disordered" evidence="1">
    <location>
        <begin position="104"/>
        <end position="127"/>
    </location>
</feature>
<protein>
    <submittedName>
        <fullName evidence="3">Uncharacterized protein</fullName>
    </submittedName>
</protein>
<dbReference type="SUPFAM" id="SSF48452">
    <property type="entry name" value="TPR-like"/>
    <property type="match status" value="2"/>
</dbReference>
<evidence type="ECO:0000313" key="3">
    <source>
        <dbReference type="EMBL" id="TGD74740.1"/>
    </source>
</evidence>
<dbReference type="InterPro" id="IPR019734">
    <property type="entry name" value="TPR_rpt"/>
</dbReference>
<evidence type="ECO:0000313" key="4">
    <source>
        <dbReference type="Proteomes" id="UP000298050"/>
    </source>
</evidence>